<reference evidence="1" key="1">
    <citation type="submission" date="2023-05" db="EMBL/GenBank/DDBJ databases">
        <title>[olsenella] sp. nov., isolated from a pig farm feces dump.</title>
        <authorList>
            <person name="Chang Y.-H."/>
        </authorList>
    </citation>
    <scope>NUCLEOTIDE SEQUENCE</scope>
    <source>
        <strain evidence="1">YH-ols2217</strain>
    </source>
</reference>
<organism evidence="1 2">
    <name type="scientific">Kribbibacterium absianum</name>
    <dbReference type="NCBI Taxonomy" id="3044210"/>
    <lineage>
        <taxon>Bacteria</taxon>
        <taxon>Bacillati</taxon>
        <taxon>Actinomycetota</taxon>
        <taxon>Coriobacteriia</taxon>
        <taxon>Coriobacteriales</taxon>
        <taxon>Kribbibacteriaceae</taxon>
        <taxon>Kribbibacterium</taxon>
    </lineage>
</organism>
<accession>A0ABT6ZLP2</accession>
<sequence>MSQHPKKRLAPGRVVLVVVGALVGALLVAWAALAIVGRVTFANFYDHATAELGIPGTNDGFIVQDEVQAPDGSWLFSGYETDGSASPLYRVDGMRTSKILIERPDGSVYDGHGGGVTCDDEFLYLTEENGYLVAPLDDVLSAEDGATVKTTSLRNLGIDPAFLTIIDGDLYAGVFYKAGPYDTPDEMHLTCPDGTENNAVMYRFEREPSSDGNYGEQPVRVYSIPGLVQGVCVVDGVMVLSQSWGLSPSELPGFAVDKLVDDGTYEVNGEAVPLTYLDSRSLMGAVTAPPMSEGLVEKDGRVWFTNEAASNKYLYGKLFGSWNMMALDWQGAVDAQ</sequence>
<dbReference type="EMBL" id="JASJEX010000002">
    <property type="protein sequence ID" value="MDJ1129463.1"/>
    <property type="molecule type" value="Genomic_DNA"/>
</dbReference>
<keyword evidence="2" id="KW-1185">Reference proteome</keyword>
<evidence type="ECO:0008006" key="3">
    <source>
        <dbReference type="Google" id="ProtNLM"/>
    </source>
</evidence>
<evidence type="ECO:0000313" key="1">
    <source>
        <dbReference type="EMBL" id="MDJ1129463.1"/>
    </source>
</evidence>
<dbReference type="Proteomes" id="UP001431693">
    <property type="component" value="Unassembled WGS sequence"/>
</dbReference>
<proteinExistence type="predicted"/>
<gene>
    <name evidence="1" type="ORF">QJ043_05140</name>
</gene>
<dbReference type="RefSeq" id="WP_283713749.1">
    <property type="nucleotide sequence ID" value="NZ_JASJEW010000006.1"/>
</dbReference>
<protein>
    <recommendedName>
        <fullName evidence="3">Phytase-like domain-containing protein</fullName>
    </recommendedName>
</protein>
<name>A0ABT6ZLP2_9ACTN</name>
<evidence type="ECO:0000313" key="2">
    <source>
        <dbReference type="Proteomes" id="UP001431693"/>
    </source>
</evidence>
<comment type="caution">
    <text evidence="1">The sequence shown here is derived from an EMBL/GenBank/DDBJ whole genome shotgun (WGS) entry which is preliminary data.</text>
</comment>